<dbReference type="EMBL" id="CAJPWZ010002915">
    <property type="protein sequence ID" value="CAG2247831.1"/>
    <property type="molecule type" value="Genomic_DNA"/>
</dbReference>
<dbReference type="OrthoDB" id="6160294at2759"/>
<reference evidence="2" key="1">
    <citation type="submission" date="2021-03" db="EMBL/GenBank/DDBJ databases">
        <authorList>
            <person name="Bekaert M."/>
        </authorList>
    </citation>
    <scope>NUCLEOTIDE SEQUENCE</scope>
</reference>
<accession>A0A8S3UUL7</accession>
<sequence>MNSDNLKVSILKFQIIANTVYPIRIQIAFLIAKLLCLSVIITVIAHVMTNDVGGDSFIDQYLPLILFTVTPAVAMKLNNTDPNEHVEKYSQFRKETMAKREERENESYATVSEMDNGFYFYFLVLFGQTMSDDKCRFTITNSTEKISEFRTLISSRIKMVYVDIAISGNELYTNNSKYDIKQESGLFRWIWTKNEISFLLSYTEDIHAISLNLLKGVYIDDFTISIQITSPECEFVYKNDTESIFYLIHDSFVKNESDWLICHRYFENQQWKVTLLI</sequence>
<proteinExistence type="predicted"/>
<evidence type="ECO:0000256" key="1">
    <source>
        <dbReference type="SAM" id="Phobius"/>
    </source>
</evidence>
<keyword evidence="1" id="KW-0812">Transmembrane</keyword>
<keyword evidence="1" id="KW-0472">Membrane</keyword>
<dbReference type="AlphaFoldDB" id="A0A8S3UUL7"/>
<keyword evidence="1" id="KW-1133">Transmembrane helix</keyword>
<evidence type="ECO:0000313" key="2">
    <source>
        <dbReference type="EMBL" id="CAG2247831.1"/>
    </source>
</evidence>
<comment type="caution">
    <text evidence="2">The sequence shown here is derived from an EMBL/GenBank/DDBJ whole genome shotgun (WGS) entry which is preliminary data.</text>
</comment>
<dbReference type="Proteomes" id="UP000683360">
    <property type="component" value="Unassembled WGS sequence"/>
</dbReference>
<protein>
    <submittedName>
        <fullName evidence="2">Uncharacterized protein</fullName>
    </submittedName>
</protein>
<gene>
    <name evidence="2" type="ORF">MEDL_59735</name>
</gene>
<feature type="transmembrane region" description="Helical" evidence="1">
    <location>
        <begin position="21"/>
        <end position="48"/>
    </location>
</feature>
<organism evidence="2 3">
    <name type="scientific">Mytilus edulis</name>
    <name type="common">Blue mussel</name>
    <dbReference type="NCBI Taxonomy" id="6550"/>
    <lineage>
        <taxon>Eukaryota</taxon>
        <taxon>Metazoa</taxon>
        <taxon>Spiralia</taxon>
        <taxon>Lophotrochozoa</taxon>
        <taxon>Mollusca</taxon>
        <taxon>Bivalvia</taxon>
        <taxon>Autobranchia</taxon>
        <taxon>Pteriomorphia</taxon>
        <taxon>Mytilida</taxon>
        <taxon>Mytiloidea</taxon>
        <taxon>Mytilidae</taxon>
        <taxon>Mytilinae</taxon>
        <taxon>Mytilus</taxon>
    </lineage>
</organism>
<keyword evidence="3" id="KW-1185">Reference proteome</keyword>
<evidence type="ECO:0000313" key="3">
    <source>
        <dbReference type="Proteomes" id="UP000683360"/>
    </source>
</evidence>
<name>A0A8S3UUL7_MYTED</name>